<evidence type="ECO:0000256" key="1">
    <source>
        <dbReference type="SAM" id="MobiDB-lite"/>
    </source>
</evidence>
<name>A0A310S806_9HYME</name>
<feature type="compositionally biased region" description="Polar residues" evidence="1">
    <location>
        <begin position="48"/>
        <end position="60"/>
    </location>
</feature>
<feature type="compositionally biased region" description="Basic and acidic residues" evidence="1">
    <location>
        <begin position="87"/>
        <end position="109"/>
    </location>
</feature>
<dbReference type="AlphaFoldDB" id="A0A310S806"/>
<organism evidence="2 3">
    <name type="scientific">Eufriesea mexicana</name>
    <dbReference type="NCBI Taxonomy" id="516756"/>
    <lineage>
        <taxon>Eukaryota</taxon>
        <taxon>Metazoa</taxon>
        <taxon>Ecdysozoa</taxon>
        <taxon>Arthropoda</taxon>
        <taxon>Hexapoda</taxon>
        <taxon>Insecta</taxon>
        <taxon>Pterygota</taxon>
        <taxon>Neoptera</taxon>
        <taxon>Endopterygota</taxon>
        <taxon>Hymenoptera</taxon>
        <taxon>Apocrita</taxon>
        <taxon>Aculeata</taxon>
        <taxon>Apoidea</taxon>
        <taxon>Anthophila</taxon>
        <taxon>Apidae</taxon>
        <taxon>Eufriesea</taxon>
    </lineage>
</organism>
<feature type="region of interest" description="Disordered" evidence="1">
    <location>
        <begin position="1"/>
        <end position="60"/>
    </location>
</feature>
<protein>
    <submittedName>
        <fullName evidence="2">Uncharacterized protein</fullName>
    </submittedName>
</protein>
<evidence type="ECO:0000313" key="3">
    <source>
        <dbReference type="Proteomes" id="UP000250275"/>
    </source>
</evidence>
<evidence type="ECO:0000313" key="2">
    <source>
        <dbReference type="EMBL" id="OAD54132.1"/>
    </source>
</evidence>
<dbReference type="EMBL" id="KQ765119">
    <property type="protein sequence ID" value="OAD54132.1"/>
    <property type="molecule type" value="Genomic_DNA"/>
</dbReference>
<sequence length="109" mass="12319">MATVELNKRKPKKAHKKAFKTQQERVKKGKTNIHPTQRIKTNREHTQPARNANYSSVEQTTGPTDHVYVVLFAVGTSFVGMSNGTSLDDHEDPRESMSNRSPELDRKDG</sequence>
<keyword evidence="3" id="KW-1185">Reference proteome</keyword>
<reference evidence="2 3" key="1">
    <citation type="submission" date="2015-07" db="EMBL/GenBank/DDBJ databases">
        <title>The genome of Eufriesea mexicana.</title>
        <authorList>
            <person name="Pan H."/>
            <person name="Kapheim K."/>
        </authorList>
    </citation>
    <scope>NUCLEOTIDE SEQUENCE [LARGE SCALE GENOMIC DNA]</scope>
    <source>
        <strain evidence="2">0111107269</strain>
        <tissue evidence="2">Whole body</tissue>
    </source>
</reference>
<feature type="compositionally biased region" description="Basic residues" evidence="1">
    <location>
        <begin position="9"/>
        <end position="19"/>
    </location>
</feature>
<gene>
    <name evidence="2" type="ORF">WN48_08300</name>
</gene>
<accession>A0A310S806</accession>
<dbReference type="Proteomes" id="UP000250275">
    <property type="component" value="Unassembled WGS sequence"/>
</dbReference>
<feature type="region of interest" description="Disordered" evidence="1">
    <location>
        <begin position="80"/>
        <end position="109"/>
    </location>
</feature>
<proteinExistence type="predicted"/>